<dbReference type="RefSeq" id="WP_168676858.1">
    <property type="nucleotide sequence ID" value="NZ_BPKV01000007.1"/>
</dbReference>
<organism evidence="2 3">
    <name type="scientific">Leuconostoc holzapfelii</name>
    <dbReference type="NCBI Taxonomy" id="434464"/>
    <lineage>
        <taxon>Bacteria</taxon>
        <taxon>Bacillati</taxon>
        <taxon>Bacillota</taxon>
        <taxon>Bacilli</taxon>
        <taxon>Lactobacillales</taxon>
        <taxon>Lactobacillaceae</taxon>
        <taxon>Leuconostoc</taxon>
    </lineage>
</organism>
<dbReference type="EMBL" id="JAAXPO010000005">
    <property type="protein sequence ID" value="NKZ18575.1"/>
    <property type="molecule type" value="Genomic_DNA"/>
</dbReference>
<dbReference type="EMBL" id="QVOV01000008">
    <property type="protein sequence ID" value="MCT8389577.1"/>
    <property type="molecule type" value="Genomic_DNA"/>
</dbReference>
<dbReference type="Proteomes" id="UP000590460">
    <property type="component" value="Unassembled WGS sequence"/>
</dbReference>
<reference evidence="1 4" key="1">
    <citation type="submission" date="2018-08" db="EMBL/GenBank/DDBJ databases">
        <title>Draft genome sequences of Leuconostoc spp. and Weissella spp. with biocontrol potential.</title>
        <authorList>
            <person name="Lo R."/>
            <person name="Ho V.T.T."/>
            <person name="Turner M.S."/>
        </authorList>
    </citation>
    <scope>NUCLEOTIDE SEQUENCE [LARGE SCALE GENOMIC DNA]</scope>
    <source>
        <strain evidence="1 4">733</strain>
    </source>
</reference>
<gene>
    <name evidence="1" type="ORF">D0501_05755</name>
    <name evidence="2" type="ORF">HF966_05230</name>
</gene>
<name>A0A846ZGY0_9LACO</name>
<dbReference type="AlphaFoldDB" id="A0A846ZGY0"/>
<proteinExistence type="predicted"/>
<dbReference type="Proteomes" id="UP001525857">
    <property type="component" value="Unassembled WGS sequence"/>
</dbReference>
<keyword evidence="4" id="KW-1185">Reference proteome</keyword>
<sequence length="61" mass="6907">MYKILKRFEGYAENRIFEVGDEIEFSEVRAAEINSKLGDGYIEKLAETSDASVEQMSGDPE</sequence>
<accession>A0A846ZGY0</accession>
<reference evidence="2 3" key="2">
    <citation type="submission" date="2020-04" db="EMBL/GenBank/DDBJ databases">
        <title>MicrobeNet Type strains.</title>
        <authorList>
            <person name="Nicholson A.C."/>
        </authorList>
    </citation>
    <scope>NUCLEOTIDE SEQUENCE [LARGE SCALE GENOMIC DNA]</scope>
    <source>
        <strain evidence="2 3">CCUG 54536</strain>
    </source>
</reference>
<evidence type="ECO:0000313" key="2">
    <source>
        <dbReference type="EMBL" id="NKZ18575.1"/>
    </source>
</evidence>
<protein>
    <submittedName>
        <fullName evidence="2">Uncharacterized protein</fullName>
    </submittedName>
</protein>
<evidence type="ECO:0000313" key="3">
    <source>
        <dbReference type="Proteomes" id="UP000590460"/>
    </source>
</evidence>
<evidence type="ECO:0000313" key="1">
    <source>
        <dbReference type="EMBL" id="MCT8389577.1"/>
    </source>
</evidence>
<evidence type="ECO:0000313" key="4">
    <source>
        <dbReference type="Proteomes" id="UP001525857"/>
    </source>
</evidence>
<comment type="caution">
    <text evidence="2">The sequence shown here is derived from an EMBL/GenBank/DDBJ whole genome shotgun (WGS) entry which is preliminary data.</text>
</comment>